<dbReference type="SUPFAM" id="SSF53720">
    <property type="entry name" value="ALDH-like"/>
    <property type="match status" value="1"/>
</dbReference>
<evidence type="ECO:0000259" key="3">
    <source>
        <dbReference type="Pfam" id="PF00171"/>
    </source>
</evidence>
<dbReference type="AlphaFoldDB" id="A0A3D5Q889"/>
<accession>A0A3D5Q889</accession>
<proteinExistence type="inferred from homology"/>
<evidence type="ECO:0000313" key="5">
    <source>
        <dbReference type="Proteomes" id="UP000262325"/>
    </source>
</evidence>
<protein>
    <submittedName>
        <fullName evidence="4">Aldehyde dehydrogenase</fullName>
    </submittedName>
</protein>
<dbReference type="CDD" id="cd07149">
    <property type="entry name" value="ALDH_y4uC"/>
    <property type="match status" value="1"/>
</dbReference>
<comment type="similarity">
    <text evidence="1">Belongs to the aldehyde dehydrogenase family.</text>
</comment>
<sequence length="475" mass="52252">MAETWKTYVDGRWVDTGEQIDVIDKYSGEVFAKVPKCDRDMVEEAILSAKSAFADFKKYPAHKRAEVLEKAYLKILDRQDEIAETICKEAGKAWKYSLNEVLRGAETFKFAAEEAKRIHGETIPLDASKFGENRRGYYFREPLGVVGAITPFNFPLNLVGHKVAPAIAAGNSVVLKPASTTPVTSLILAEILEDCGLPKGVFNVVIGSGSVVGDMIVTHPECKKISFTGSPEVGDQITKKAGIKKVTLELGNNSATVIDEDADLKKAAARCAASAFANSGQVCISLQRIYVHKNVLKQFEELFVEEVNKLKFGNPLEKDCDVGPMIEESEAERAETWVKEAVREGAQVIAGGKREGRMMEPTVLTNVTDEMKVMCMEVFAPVVSIVSFDDYYEAVKLVENSDYGLQTGIYTNNIKKAYYAIDNLDVGGVMINDTSIFRVDHMPYGGNKMSGIGREGVKFAIEDMTNIKMVVFNIG</sequence>
<dbReference type="InterPro" id="IPR015590">
    <property type="entry name" value="Aldehyde_DH_dom"/>
</dbReference>
<dbReference type="Pfam" id="PF00171">
    <property type="entry name" value="Aldedh"/>
    <property type="match status" value="1"/>
</dbReference>
<dbReference type="Gene3D" id="3.40.605.10">
    <property type="entry name" value="Aldehyde Dehydrogenase, Chain A, domain 1"/>
    <property type="match status" value="1"/>
</dbReference>
<gene>
    <name evidence="4" type="ORF">DHM44_00110</name>
</gene>
<evidence type="ECO:0000256" key="1">
    <source>
        <dbReference type="ARBA" id="ARBA00009986"/>
    </source>
</evidence>
<organism evidence="4 5">
    <name type="scientific">Flexistipes sinusarabici</name>
    <dbReference type="NCBI Taxonomy" id="2352"/>
    <lineage>
        <taxon>Bacteria</taxon>
        <taxon>Pseudomonadati</taxon>
        <taxon>Deferribacterota</taxon>
        <taxon>Deferribacteres</taxon>
        <taxon>Deferribacterales</taxon>
        <taxon>Flexistipitaceae</taxon>
        <taxon>Flexistipes</taxon>
    </lineage>
</organism>
<dbReference type="InterPro" id="IPR051020">
    <property type="entry name" value="ALDH-related_metabolic_enz"/>
</dbReference>
<evidence type="ECO:0000313" key="4">
    <source>
        <dbReference type="EMBL" id="HCW92065.1"/>
    </source>
</evidence>
<dbReference type="EMBL" id="DPPF01000001">
    <property type="protein sequence ID" value="HCW92065.1"/>
    <property type="molecule type" value="Genomic_DNA"/>
</dbReference>
<dbReference type="Proteomes" id="UP000262325">
    <property type="component" value="Unassembled WGS sequence"/>
</dbReference>
<dbReference type="GO" id="GO:0008911">
    <property type="term" value="F:lactaldehyde dehydrogenase (NAD+) activity"/>
    <property type="evidence" value="ECO:0007669"/>
    <property type="project" value="TreeGrafter"/>
</dbReference>
<dbReference type="InterPro" id="IPR016162">
    <property type="entry name" value="Ald_DH_N"/>
</dbReference>
<keyword evidence="2" id="KW-0560">Oxidoreductase</keyword>
<name>A0A3D5Q889_FLESI</name>
<comment type="caution">
    <text evidence="4">The sequence shown here is derived from an EMBL/GenBank/DDBJ whole genome shotgun (WGS) entry which is preliminary data.</text>
</comment>
<dbReference type="InterPro" id="IPR016161">
    <property type="entry name" value="Ald_DH/histidinol_DH"/>
</dbReference>
<evidence type="ECO:0000256" key="2">
    <source>
        <dbReference type="ARBA" id="ARBA00023002"/>
    </source>
</evidence>
<feature type="domain" description="Aldehyde dehydrogenase" evidence="3">
    <location>
        <begin position="13"/>
        <end position="470"/>
    </location>
</feature>
<reference evidence="4 5" key="1">
    <citation type="journal article" date="2018" name="Nat. Biotechnol.">
        <title>A standardized bacterial taxonomy based on genome phylogeny substantially revises the tree of life.</title>
        <authorList>
            <person name="Parks D.H."/>
            <person name="Chuvochina M."/>
            <person name="Waite D.W."/>
            <person name="Rinke C."/>
            <person name="Skarshewski A."/>
            <person name="Chaumeil P.A."/>
            <person name="Hugenholtz P."/>
        </authorList>
    </citation>
    <scope>NUCLEOTIDE SEQUENCE [LARGE SCALE GENOMIC DNA]</scope>
    <source>
        <strain evidence="4">UBA8672</strain>
    </source>
</reference>
<dbReference type="FunFam" id="3.40.309.10:FF:000009">
    <property type="entry name" value="Aldehyde dehydrogenase A"/>
    <property type="match status" value="1"/>
</dbReference>
<dbReference type="Gene3D" id="3.40.309.10">
    <property type="entry name" value="Aldehyde Dehydrogenase, Chain A, domain 2"/>
    <property type="match status" value="1"/>
</dbReference>
<dbReference type="InterPro" id="IPR016163">
    <property type="entry name" value="Ald_DH_C"/>
</dbReference>
<dbReference type="PANTHER" id="PTHR42991:SF1">
    <property type="entry name" value="ALDEHYDE DEHYDROGENASE"/>
    <property type="match status" value="1"/>
</dbReference>
<dbReference type="FunFam" id="3.40.605.10:FF:000007">
    <property type="entry name" value="NAD/NADP-dependent betaine aldehyde dehydrogenase"/>
    <property type="match status" value="1"/>
</dbReference>
<dbReference type="PANTHER" id="PTHR42991">
    <property type="entry name" value="ALDEHYDE DEHYDROGENASE"/>
    <property type="match status" value="1"/>
</dbReference>